<dbReference type="AlphaFoldDB" id="A0A0C3FVH7"/>
<feature type="region of interest" description="Disordered" evidence="1">
    <location>
        <begin position="149"/>
        <end position="170"/>
    </location>
</feature>
<dbReference type="Proteomes" id="UP000054166">
    <property type="component" value="Unassembled WGS sequence"/>
</dbReference>
<reference evidence="3" key="2">
    <citation type="submission" date="2015-01" db="EMBL/GenBank/DDBJ databases">
        <title>Evolutionary Origins and Diversification of the Mycorrhizal Mutualists.</title>
        <authorList>
            <consortium name="DOE Joint Genome Institute"/>
            <consortium name="Mycorrhizal Genomics Consortium"/>
            <person name="Kohler A."/>
            <person name="Kuo A."/>
            <person name="Nagy L.G."/>
            <person name="Floudas D."/>
            <person name="Copeland A."/>
            <person name="Barry K.W."/>
            <person name="Cichocki N."/>
            <person name="Veneault-Fourrey C."/>
            <person name="LaButti K."/>
            <person name="Lindquist E.A."/>
            <person name="Lipzen A."/>
            <person name="Lundell T."/>
            <person name="Morin E."/>
            <person name="Murat C."/>
            <person name="Riley R."/>
            <person name="Ohm R."/>
            <person name="Sun H."/>
            <person name="Tunlid A."/>
            <person name="Henrissat B."/>
            <person name="Grigoriev I.V."/>
            <person name="Hibbett D.S."/>
            <person name="Martin F."/>
        </authorList>
    </citation>
    <scope>NUCLEOTIDE SEQUENCE [LARGE SCALE GENOMIC DNA]</scope>
    <source>
        <strain evidence="3">F 1598</strain>
    </source>
</reference>
<name>A0A0C3FVH7_PILCF</name>
<reference evidence="2 3" key="1">
    <citation type="submission" date="2014-04" db="EMBL/GenBank/DDBJ databases">
        <authorList>
            <consortium name="DOE Joint Genome Institute"/>
            <person name="Kuo A."/>
            <person name="Tarkka M."/>
            <person name="Buscot F."/>
            <person name="Kohler A."/>
            <person name="Nagy L.G."/>
            <person name="Floudas D."/>
            <person name="Copeland A."/>
            <person name="Barry K.W."/>
            <person name="Cichocki N."/>
            <person name="Veneault-Fourrey C."/>
            <person name="LaButti K."/>
            <person name="Lindquist E.A."/>
            <person name="Lipzen A."/>
            <person name="Lundell T."/>
            <person name="Morin E."/>
            <person name="Murat C."/>
            <person name="Sun H."/>
            <person name="Tunlid A."/>
            <person name="Henrissat B."/>
            <person name="Grigoriev I.V."/>
            <person name="Hibbett D.S."/>
            <person name="Martin F."/>
            <person name="Nordberg H.P."/>
            <person name="Cantor M.N."/>
            <person name="Hua S.X."/>
        </authorList>
    </citation>
    <scope>NUCLEOTIDE SEQUENCE [LARGE SCALE GENOMIC DNA]</scope>
    <source>
        <strain evidence="2 3">F 1598</strain>
    </source>
</reference>
<sequence length="286" mass="31306">MNLPRQRQCLLSTSTGGESSATRNADRVKIWQADLALASPQDEDFRVVGKVNAKEGKHKLKGTGEDPSPVFPLSNALKVEKAPQVVDDEAPSSSAAENVVVGGADDGDVDIEGGSQHFGGDMVSQKAVMEIVDISKMVVLPPPVLSEIKTSTTPKKDKPPPTIGVPASTPIPAPSSRLPFFFGLYDSVRRLFLRFWLQARLRNCGRVRVHGPYQIQILARRANLKPSIPKQQGLKLQYSRTISSRSDDMQISSPPQDERKCQDPSSTSPRLKRAWTMLVVLQVAFL</sequence>
<dbReference type="EMBL" id="KN832990">
    <property type="protein sequence ID" value="KIM83469.1"/>
    <property type="molecule type" value="Genomic_DNA"/>
</dbReference>
<evidence type="ECO:0000313" key="2">
    <source>
        <dbReference type="EMBL" id="KIM83469.1"/>
    </source>
</evidence>
<evidence type="ECO:0000313" key="3">
    <source>
        <dbReference type="Proteomes" id="UP000054166"/>
    </source>
</evidence>
<feature type="compositionally biased region" description="Polar residues" evidence="1">
    <location>
        <begin position="243"/>
        <end position="255"/>
    </location>
</feature>
<gene>
    <name evidence="2" type="ORF">PILCRDRAFT_6904</name>
</gene>
<keyword evidence="3" id="KW-1185">Reference proteome</keyword>
<organism evidence="2 3">
    <name type="scientific">Piloderma croceum (strain F 1598)</name>
    <dbReference type="NCBI Taxonomy" id="765440"/>
    <lineage>
        <taxon>Eukaryota</taxon>
        <taxon>Fungi</taxon>
        <taxon>Dikarya</taxon>
        <taxon>Basidiomycota</taxon>
        <taxon>Agaricomycotina</taxon>
        <taxon>Agaricomycetes</taxon>
        <taxon>Agaricomycetidae</taxon>
        <taxon>Atheliales</taxon>
        <taxon>Atheliaceae</taxon>
        <taxon>Piloderma</taxon>
    </lineage>
</organism>
<feature type="region of interest" description="Disordered" evidence="1">
    <location>
        <begin position="243"/>
        <end position="268"/>
    </location>
</feature>
<evidence type="ECO:0000256" key="1">
    <source>
        <dbReference type="SAM" id="MobiDB-lite"/>
    </source>
</evidence>
<feature type="compositionally biased region" description="Polar residues" evidence="1">
    <location>
        <begin position="9"/>
        <end position="23"/>
    </location>
</feature>
<dbReference type="HOGENOM" id="CLU_973559_0_0_1"/>
<dbReference type="InParanoid" id="A0A0C3FVH7"/>
<proteinExistence type="predicted"/>
<protein>
    <submittedName>
        <fullName evidence="2">Uncharacterized protein</fullName>
    </submittedName>
</protein>
<accession>A0A0C3FVH7</accession>
<feature type="region of interest" description="Disordered" evidence="1">
    <location>
        <begin position="1"/>
        <end position="23"/>
    </location>
</feature>